<proteinExistence type="predicted"/>
<sequence>MLGRALGEQDAAQPADPRIHSLAQRDGAAAREPHLASWLALNALAFADHPEQGRWTRADLDARLAEPWFDASTLWVLDDEASDDEASDGPAAASVWVKWPAGEAAEIYVLAAHPDRGGRGLGGRVLRHALGEIARVGARDVELYVDGGNAAARRLYEREGFTVRTRDVRYTTSSRPADGGATIGP</sequence>
<dbReference type="Pfam" id="PF00583">
    <property type="entry name" value="Acetyltransf_1"/>
    <property type="match status" value="1"/>
</dbReference>
<dbReference type="AlphaFoldDB" id="A0AA37XCW4"/>
<keyword evidence="3" id="KW-1185">Reference proteome</keyword>
<reference evidence="2" key="2">
    <citation type="submission" date="2023-02" db="EMBL/GenBank/DDBJ databases">
        <authorList>
            <person name="Sun Q."/>
            <person name="Mori K."/>
        </authorList>
    </citation>
    <scope>NUCLEOTIDE SEQUENCE</scope>
    <source>
        <strain evidence="2">NBRC 112290</strain>
    </source>
</reference>
<evidence type="ECO:0000313" key="2">
    <source>
        <dbReference type="EMBL" id="GMA30253.1"/>
    </source>
</evidence>
<evidence type="ECO:0000313" key="3">
    <source>
        <dbReference type="Proteomes" id="UP001157161"/>
    </source>
</evidence>
<feature type="domain" description="N-acetyltransferase" evidence="1">
    <location>
        <begin position="28"/>
        <end position="178"/>
    </location>
</feature>
<dbReference type="PROSITE" id="PS51186">
    <property type="entry name" value="GNAT"/>
    <property type="match status" value="1"/>
</dbReference>
<organism evidence="2 3">
    <name type="scientific">Litorihabitans aurantiacus</name>
    <dbReference type="NCBI Taxonomy" id="1930061"/>
    <lineage>
        <taxon>Bacteria</taxon>
        <taxon>Bacillati</taxon>
        <taxon>Actinomycetota</taxon>
        <taxon>Actinomycetes</taxon>
        <taxon>Micrococcales</taxon>
        <taxon>Beutenbergiaceae</taxon>
        <taxon>Litorihabitans</taxon>
    </lineage>
</organism>
<comment type="caution">
    <text evidence="2">The sequence shown here is derived from an EMBL/GenBank/DDBJ whole genome shotgun (WGS) entry which is preliminary data.</text>
</comment>
<dbReference type="InterPro" id="IPR000182">
    <property type="entry name" value="GNAT_dom"/>
</dbReference>
<gene>
    <name evidence="2" type="ORF">GCM10025875_02450</name>
</gene>
<dbReference type="SUPFAM" id="SSF55729">
    <property type="entry name" value="Acyl-CoA N-acyltransferases (Nat)"/>
    <property type="match status" value="1"/>
</dbReference>
<reference evidence="2" key="1">
    <citation type="journal article" date="2014" name="Int. J. Syst. Evol. Microbiol.">
        <title>Complete genome sequence of Corynebacterium casei LMG S-19264T (=DSM 44701T), isolated from a smear-ripened cheese.</title>
        <authorList>
            <consortium name="US DOE Joint Genome Institute (JGI-PGF)"/>
            <person name="Walter F."/>
            <person name="Albersmeier A."/>
            <person name="Kalinowski J."/>
            <person name="Ruckert C."/>
        </authorList>
    </citation>
    <scope>NUCLEOTIDE SEQUENCE</scope>
    <source>
        <strain evidence="2">NBRC 112290</strain>
    </source>
</reference>
<dbReference type="Proteomes" id="UP001157161">
    <property type="component" value="Unassembled WGS sequence"/>
</dbReference>
<evidence type="ECO:0000259" key="1">
    <source>
        <dbReference type="PROSITE" id="PS51186"/>
    </source>
</evidence>
<name>A0AA37XCW4_9MICO</name>
<accession>A0AA37XCW4</accession>
<protein>
    <recommendedName>
        <fullName evidence="1">N-acetyltransferase domain-containing protein</fullName>
    </recommendedName>
</protein>
<dbReference type="GO" id="GO:0016747">
    <property type="term" value="F:acyltransferase activity, transferring groups other than amino-acyl groups"/>
    <property type="evidence" value="ECO:0007669"/>
    <property type="project" value="InterPro"/>
</dbReference>
<dbReference type="EMBL" id="BSUM01000001">
    <property type="protein sequence ID" value="GMA30253.1"/>
    <property type="molecule type" value="Genomic_DNA"/>
</dbReference>
<dbReference type="Gene3D" id="3.40.630.30">
    <property type="match status" value="1"/>
</dbReference>
<dbReference type="InterPro" id="IPR016181">
    <property type="entry name" value="Acyl_CoA_acyltransferase"/>
</dbReference>